<reference evidence="10 11" key="1">
    <citation type="submission" date="2021-04" db="EMBL/GenBank/DDBJ databases">
        <title>Metabacillus sp. strain KIGAM252 whole genome sequence.</title>
        <authorList>
            <person name="Seo M.-J."/>
            <person name="Cho E.-S."/>
            <person name="Hwang C.Y."/>
            <person name="Yoon D.J."/>
        </authorList>
    </citation>
    <scope>NUCLEOTIDE SEQUENCE [LARGE SCALE GENOMIC DNA]</scope>
    <source>
        <strain evidence="10 11">KIGAM252</strain>
    </source>
</reference>
<evidence type="ECO:0000256" key="5">
    <source>
        <dbReference type="ARBA" id="ARBA00023136"/>
    </source>
</evidence>
<sequence length="356" mass="40548">MRRCFLLFLSLSLMTGCTPEQQILEELQLVQTIGYDYVSEDKILGTGGSTSIPPGQQSLPTDEVFSAVGYTSKQIRQKLQNESTKPIVIGRVGVVLFNQKLAEKGISDLLDNLQRDPEIGRDIFLALAQDSSQKIISTKYSTSVPTSNYIFDLIQQNMEQDMPRINLHAFLYRYYGKGLNAYMPILQKIDDRLKIIGIGIFKDDRLVQQINTEEAYYLKMAEDTIKKGILEIDFKNKKLSIENLSSKPKITVEKRNGSYKTELTLKIKGRISEGGGFRMTSKNIISGIEKTTRKQIEQHMEKLIQSFQENQVDPIGFKRKAMQNRTFSNKKWGDQYAKMPIRVNVEVAIIHAGIME</sequence>
<keyword evidence="6" id="KW-0564">Palmitate</keyword>
<keyword evidence="11" id="KW-1185">Reference proteome</keyword>
<comment type="caution">
    <text evidence="10">The sequence shown here is derived from an EMBL/GenBank/DDBJ whole genome shotgun (WGS) entry which is preliminary data.</text>
</comment>
<dbReference type="InterPro" id="IPR038501">
    <property type="entry name" value="Spore_GerAC_C_sf"/>
</dbReference>
<dbReference type="InterPro" id="IPR057336">
    <property type="entry name" value="GerAC_N"/>
</dbReference>
<dbReference type="Pfam" id="PF05504">
    <property type="entry name" value="Spore_GerAC"/>
    <property type="match status" value="1"/>
</dbReference>
<name>A0ABS5LFH7_9BACI</name>
<dbReference type="PROSITE" id="PS51257">
    <property type="entry name" value="PROKAR_LIPOPROTEIN"/>
    <property type="match status" value="1"/>
</dbReference>
<proteinExistence type="inferred from homology"/>
<keyword evidence="5" id="KW-0472">Membrane</keyword>
<accession>A0ABS5LFH7</accession>
<keyword evidence="4" id="KW-0732">Signal</keyword>
<dbReference type="Gene3D" id="3.30.300.210">
    <property type="entry name" value="Nutrient germinant receptor protein C, domain 3"/>
    <property type="match status" value="1"/>
</dbReference>
<evidence type="ECO:0000256" key="4">
    <source>
        <dbReference type="ARBA" id="ARBA00022729"/>
    </source>
</evidence>
<evidence type="ECO:0000259" key="9">
    <source>
        <dbReference type="Pfam" id="PF25198"/>
    </source>
</evidence>
<keyword evidence="7" id="KW-0449">Lipoprotein</keyword>
<dbReference type="InterPro" id="IPR008844">
    <property type="entry name" value="Spore_GerAC-like"/>
</dbReference>
<evidence type="ECO:0000259" key="8">
    <source>
        <dbReference type="Pfam" id="PF05504"/>
    </source>
</evidence>
<comment type="similarity">
    <text evidence="2">Belongs to the GerABKC lipoprotein family.</text>
</comment>
<keyword evidence="3" id="KW-0309">Germination</keyword>
<dbReference type="NCBIfam" id="TIGR02887">
    <property type="entry name" value="spore_ger_x_C"/>
    <property type="match status" value="1"/>
</dbReference>
<dbReference type="EMBL" id="JAGVRK010000001">
    <property type="protein sequence ID" value="MBS2969154.1"/>
    <property type="molecule type" value="Genomic_DNA"/>
</dbReference>
<evidence type="ECO:0000313" key="11">
    <source>
        <dbReference type="Proteomes" id="UP000682403"/>
    </source>
</evidence>
<dbReference type="PANTHER" id="PTHR35789:SF1">
    <property type="entry name" value="SPORE GERMINATION PROTEIN B3"/>
    <property type="match status" value="1"/>
</dbReference>
<dbReference type="RefSeq" id="WP_211558338.1">
    <property type="nucleotide sequence ID" value="NZ_JAGVRK010000001.1"/>
</dbReference>
<evidence type="ECO:0000256" key="3">
    <source>
        <dbReference type="ARBA" id="ARBA00022544"/>
    </source>
</evidence>
<evidence type="ECO:0000313" key="10">
    <source>
        <dbReference type="EMBL" id="MBS2969154.1"/>
    </source>
</evidence>
<organism evidence="10 11">
    <name type="scientific">Metabacillus flavus</name>
    <dbReference type="NCBI Taxonomy" id="2823519"/>
    <lineage>
        <taxon>Bacteria</taxon>
        <taxon>Bacillati</taxon>
        <taxon>Bacillota</taxon>
        <taxon>Bacilli</taxon>
        <taxon>Bacillales</taxon>
        <taxon>Bacillaceae</taxon>
        <taxon>Metabacillus</taxon>
    </lineage>
</organism>
<feature type="domain" description="Spore germination protein N-terminal" evidence="9">
    <location>
        <begin position="21"/>
        <end position="187"/>
    </location>
</feature>
<dbReference type="Pfam" id="PF25198">
    <property type="entry name" value="Spore_GerAC_N"/>
    <property type="match status" value="1"/>
</dbReference>
<feature type="domain" description="Spore germination GerAC-like C-terminal" evidence="8">
    <location>
        <begin position="197"/>
        <end position="353"/>
    </location>
</feature>
<gene>
    <name evidence="10" type="ORF">J9317_10310</name>
</gene>
<protein>
    <submittedName>
        <fullName evidence="10">Ger(X)C family spore germination protein</fullName>
    </submittedName>
</protein>
<dbReference type="InterPro" id="IPR046953">
    <property type="entry name" value="Spore_GerAC-like_C"/>
</dbReference>
<dbReference type="PANTHER" id="PTHR35789">
    <property type="entry name" value="SPORE GERMINATION PROTEIN B3"/>
    <property type="match status" value="1"/>
</dbReference>
<dbReference type="Proteomes" id="UP000682403">
    <property type="component" value="Unassembled WGS sequence"/>
</dbReference>
<evidence type="ECO:0000256" key="1">
    <source>
        <dbReference type="ARBA" id="ARBA00004635"/>
    </source>
</evidence>
<evidence type="ECO:0000256" key="6">
    <source>
        <dbReference type="ARBA" id="ARBA00023139"/>
    </source>
</evidence>
<evidence type="ECO:0000256" key="2">
    <source>
        <dbReference type="ARBA" id="ARBA00007886"/>
    </source>
</evidence>
<evidence type="ECO:0000256" key="7">
    <source>
        <dbReference type="ARBA" id="ARBA00023288"/>
    </source>
</evidence>
<comment type="subcellular location">
    <subcellularLocation>
        <location evidence="1">Membrane</location>
        <topology evidence="1">Lipid-anchor</topology>
    </subcellularLocation>
</comment>